<keyword evidence="12" id="KW-1185">Reference proteome</keyword>
<comment type="catalytic activity">
    <reaction evidence="8 9">
        <text>L-histidinol phosphate + 2-oxoglutarate = 3-(imidazol-4-yl)-2-oxopropyl phosphate + L-glutamate</text>
        <dbReference type="Rhea" id="RHEA:23744"/>
        <dbReference type="ChEBI" id="CHEBI:16810"/>
        <dbReference type="ChEBI" id="CHEBI:29985"/>
        <dbReference type="ChEBI" id="CHEBI:57766"/>
        <dbReference type="ChEBI" id="CHEBI:57980"/>
        <dbReference type="EC" id="2.6.1.9"/>
    </reaction>
</comment>
<comment type="pathway">
    <text evidence="2 9">Amino-acid biosynthesis; L-histidine biosynthesis; L-histidine from 5-phospho-alpha-D-ribose 1-diphosphate: step 7/9.</text>
</comment>
<evidence type="ECO:0000256" key="2">
    <source>
        <dbReference type="ARBA" id="ARBA00005011"/>
    </source>
</evidence>
<comment type="similarity">
    <text evidence="3 9">Belongs to the class-II pyridoxal-phosphate-dependent aminotransferase family. Histidinol-phosphate aminotransferase subfamily.</text>
</comment>
<evidence type="ECO:0000256" key="9">
    <source>
        <dbReference type="HAMAP-Rule" id="MF_01023"/>
    </source>
</evidence>
<evidence type="ECO:0000313" key="12">
    <source>
        <dbReference type="Proteomes" id="UP000706039"/>
    </source>
</evidence>
<dbReference type="EMBL" id="JAINVV010000007">
    <property type="protein sequence ID" value="MBY8823679.1"/>
    <property type="molecule type" value="Genomic_DNA"/>
</dbReference>
<comment type="caution">
    <text evidence="11">The sequence shown here is derived from an EMBL/GenBank/DDBJ whole genome shotgun (WGS) entry which is preliminary data.</text>
</comment>
<comment type="subunit">
    <text evidence="4 9">Homodimer.</text>
</comment>
<feature type="modified residue" description="N6-(pyridoxal phosphate)lysine" evidence="9">
    <location>
        <position position="222"/>
    </location>
</feature>
<dbReference type="HAMAP" id="MF_01023">
    <property type="entry name" value="HisC_aminotrans_2"/>
    <property type="match status" value="1"/>
</dbReference>
<dbReference type="InterPro" id="IPR015421">
    <property type="entry name" value="PyrdxlP-dep_Trfase_major"/>
</dbReference>
<keyword evidence="6 9" id="KW-0808">Transferase</keyword>
<accession>A0ABS7PUK3</accession>
<dbReference type="InterPro" id="IPR005861">
    <property type="entry name" value="HisP_aminotrans"/>
</dbReference>
<proteinExistence type="inferred from homology"/>
<dbReference type="InterPro" id="IPR050106">
    <property type="entry name" value="HistidinolP_aminotransfase"/>
</dbReference>
<evidence type="ECO:0000256" key="1">
    <source>
        <dbReference type="ARBA" id="ARBA00001933"/>
    </source>
</evidence>
<keyword evidence="7 9" id="KW-0663">Pyridoxal phosphate</keyword>
<dbReference type="EC" id="2.6.1.9" evidence="9"/>
<dbReference type="InterPro" id="IPR015424">
    <property type="entry name" value="PyrdxlP-dep_Trfase"/>
</dbReference>
<feature type="domain" description="Aminotransferase class I/classII large" evidence="10">
    <location>
        <begin position="32"/>
        <end position="357"/>
    </location>
</feature>
<dbReference type="Gene3D" id="3.90.1150.10">
    <property type="entry name" value="Aspartate Aminotransferase, domain 1"/>
    <property type="match status" value="1"/>
</dbReference>
<evidence type="ECO:0000256" key="8">
    <source>
        <dbReference type="ARBA" id="ARBA00047481"/>
    </source>
</evidence>
<organism evidence="11 12">
    <name type="scientific">Sphingomonas colocasiae</name>
    <dbReference type="NCBI Taxonomy" id="1848973"/>
    <lineage>
        <taxon>Bacteria</taxon>
        <taxon>Pseudomonadati</taxon>
        <taxon>Pseudomonadota</taxon>
        <taxon>Alphaproteobacteria</taxon>
        <taxon>Sphingomonadales</taxon>
        <taxon>Sphingomonadaceae</taxon>
        <taxon>Sphingomonas</taxon>
    </lineage>
</organism>
<dbReference type="Pfam" id="PF00155">
    <property type="entry name" value="Aminotran_1_2"/>
    <property type="match status" value="1"/>
</dbReference>
<dbReference type="PANTHER" id="PTHR43643:SF3">
    <property type="entry name" value="HISTIDINOL-PHOSPHATE AMINOTRANSFERASE"/>
    <property type="match status" value="1"/>
</dbReference>
<keyword evidence="9" id="KW-0368">Histidine biosynthesis</keyword>
<dbReference type="Proteomes" id="UP000706039">
    <property type="component" value="Unassembled WGS sequence"/>
</dbReference>
<dbReference type="SUPFAM" id="SSF53383">
    <property type="entry name" value="PLP-dependent transferases"/>
    <property type="match status" value="1"/>
</dbReference>
<evidence type="ECO:0000256" key="7">
    <source>
        <dbReference type="ARBA" id="ARBA00022898"/>
    </source>
</evidence>
<evidence type="ECO:0000256" key="5">
    <source>
        <dbReference type="ARBA" id="ARBA00022576"/>
    </source>
</evidence>
<protein>
    <recommendedName>
        <fullName evidence="9">Histidinol-phosphate aminotransferase</fullName>
        <ecNumber evidence="9">2.6.1.9</ecNumber>
    </recommendedName>
    <alternativeName>
        <fullName evidence="9">Imidazole acetol-phosphate transaminase</fullName>
    </alternativeName>
</protein>
<evidence type="ECO:0000256" key="4">
    <source>
        <dbReference type="ARBA" id="ARBA00011738"/>
    </source>
</evidence>
<comment type="cofactor">
    <cofactor evidence="1 9">
        <name>pyridoxal 5'-phosphate</name>
        <dbReference type="ChEBI" id="CHEBI:597326"/>
    </cofactor>
</comment>
<dbReference type="Gene3D" id="3.40.640.10">
    <property type="entry name" value="Type I PLP-dependent aspartate aminotransferase-like (Major domain)"/>
    <property type="match status" value="1"/>
</dbReference>
<evidence type="ECO:0000256" key="6">
    <source>
        <dbReference type="ARBA" id="ARBA00022679"/>
    </source>
</evidence>
<dbReference type="GO" id="GO:0008483">
    <property type="term" value="F:transaminase activity"/>
    <property type="evidence" value="ECO:0007669"/>
    <property type="project" value="UniProtKB-KW"/>
</dbReference>
<dbReference type="CDD" id="cd00609">
    <property type="entry name" value="AAT_like"/>
    <property type="match status" value="1"/>
</dbReference>
<dbReference type="InterPro" id="IPR004839">
    <property type="entry name" value="Aminotransferase_I/II_large"/>
</dbReference>
<evidence type="ECO:0000313" key="11">
    <source>
        <dbReference type="EMBL" id="MBY8823679.1"/>
    </source>
</evidence>
<gene>
    <name evidence="9" type="primary">hisC</name>
    <name evidence="11" type="ORF">K7G82_15345</name>
</gene>
<reference evidence="11 12" key="1">
    <citation type="submission" date="2021-08" db="EMBL/GenBank/DDBJ databases">
        <authorList>
            <person name="Tuo L."/>
        </authorList>
    </citation>
    <scope>NUCLEOTIDE SEQUENCE [LARGE SCALE GENOMIC DNA]</scope>
    <source>
        <strain evidence="11 12">JCM 31229</strain>
    </source>
</reference>
<dbReference type="InterPro" id="IPR015422">
    <property type="entry name" value="PyrdxlP-dep_Trfase_small"/>
</dbReference>
<keyword evidence="9" id="KW-0028">Amino-acid biosynthesis</keyword>
<sequence>MTDARPRPLPAIAGLAPYRQGKIALDDVAQPLKLSSNESMLGPSPRALEAYRALASDLQLYPDGSQSALRAAIGEVHGIDPDRIVCGNGSDELIQLLIRTYAGPGDDVVLSQYSFAMAFVHSIAQGANAISVAEPGLRPDVDGLLAALTPNTRMVVLASPNNPVGQYLPRDELTRLHAGLPGDVILLLDSAYADYVDAPDYEAGAALVGAHDNVVMTRTFSKLYGLAGLRIGWMYAPRAIIDMVQRIRTPFNGNAAALAAAEAAVRDVDYAAMVRAENNAELARIAKALDLAGIEVIPSSANFYLVRFPAAGRDPEGAAHYLEARGIIPRPVSAGGPEAALRISVGRPHQNDRVIQTLMDYMAS</sequence>
<dbReference type="RefSeq" id="WP_222990791.1">
    <property type="nucleotide sequence ID" value="NZ_JAINVV010000007.1"/>
</dbReference>
<keyword evidence="5 9" id="KW-0032">Aminotransferase</keyword>
<evidence type="ECO:0000259" key="10">
    <source>
        <dbReference type="Pfam" id="PF00155"/>
    </source>
</evidence>
<evidence type="ECO:0000256" key="3">
    <source>
        <dbReference type="ARBA" id="ARBA00007970"/>
    </source>
</evidence>
<dbReference type="PANTHER" id="PTHR43643">
    <property type="entry name" value="HISTIDINOL-PHOSPHATE AMINOTRANSFERASE 2"/>
    <property type="match status" value="1"/>
</dbReference>
<name>A0ABS7PUK3_9SPHN</name>